<proteinExistence type="predicted"/>
<comment type="caution">
    <text evidence="1">The sequence shown here is derived from an EMBL/GenBank/DDBJ whole genome shotgun (WGS) entry which is preliminary data.</text>
</comment>
<evidence type="ECO:0008006" key="3">
    <source>
        <dbReference type="Google" id="ProtNLM"/>
    </source>
</evidence>
<dbReference type="AlphaFoldDB" id="A0A543FZN7"/>
<organism evidence="1 2">
    <name type="scientific">Flavobacterium branchiophilum</name>
    <dbReference type="NCBI Taxonomy" id="55197"/>
    <lineage>
        <taxon>Bacteria</taxon>
        <taxon>Pseudomonadati</taxon>
        <taxon>Bacteroidota</taxon>
        <taxon>Flavobacteriia</taxon>
        <taxon>Flavobacteriales</taxon>
        <taxon>Flavobacteriaceae</taxon>
        <taxon>Flavobacterium</taxon>
    </lineage>
</organism>
<protein>
    <recommendedName>
        <fullName evidence="3">Lumazine-binding protein</fullName>
    </recommendedName>
</protein>
<name>A0A543FZN7_9FLAO</name>
<sequence length="127" mass="14735">MEYIYNTPEEAIISLEKAYSNKDLENVIASKDFETEAKLMLQNNSILLTRELIQETSELLRLSLIEHIQNNGYPNFNDVKRVFSSLSEIDNNLYVLDETLNYTNGESYTNKIMLTNTDGQWKVVMTK</sequence>
<gene>
    <name evidence="1" type="ORF">BC670_0080</name>
</gene>
<evidence type="ECO:0000313" key="2">
    <source>
        <dbReference type="Proteomes" id="UP000320773"/>
    </source>
</evidence>
<accession>A0A543FZN7</accession>
<dbReference type="RefSeq" id="WP_089081881.1">
    <property type="nucleotide sequence ID" value="NZ_VFPJ01000001.1"/>
</dbReference>
<reference evidence="1 2" key="1">
    <citation type="submission" date="2019-06" db="EMBL/GenBank/DDBJ databases">
        <title>Genomic Encyclopedia of Archaeal and Bacterial Type Strains, Phase II (KMG-II): from individual species to whole genera.</title>
        <authorList>
            <person name="Goeker M."/>
        </authorList>
    </citation>
    <scope>NUCLEOTIDE SEQUENCE [LARGE SCALE GENOMIC DNA]</scope>
    <source>
        <strain evidence="1 2">DSM 24789</strain>
    </source>
</reference>
<dbReference type="EMBL" id="VFPJ01000001">
    <property type="protein sequence ID" value="TQM39300.1"/>
    <property type="molecule type" value="Genomic_DNA"/>
</dbReference>
<dbReference type="Proteomes" id="UP000320773">
    <property type="component" value="Unassembled WGS sequence"/>
</dbReference>
<evidence type="ECO:0000313" key="1">
    <source>
        <dbReference type="EMBL" id="TQM39300.1"/>
    </source>
</evidence>